<protein>
    <recommendedName>
        <fullName evidence="7">Carboxypeptidase</fullName>
        <ecNumber evidence="7">3.4.16.-</ecNumber>
    </recommendedName>
</protein>
<dbReference type="Proteomes" id="UP000736335">
    <property type="component" value="Unassembled WGS sequence"/>
</dbReference>
<evidence type="ECO:0000313" key="10">
    <source>
        <dbReference type="Proteomes" id="UP000736335"/>
    </source>
</evidence>
<dbReference type="InterPro" id="IPR029058">
    <property type="entry name" value="AB_hydrolase_fold"/>
</dbReference>
<reference evidence="9" key="2">
    <citation type="submission" date="2020-11" db="EMBL/GenBank/DDBJ databases">
        <authorList>
            <consortium name="DOE Joint Genome Institute"/>
            <person name="Kuo A."/>
            <person name="Miyauchi S."/>
            <person name="Kiss E."/>
            <person name="Drula E."/>
            <person name="Kohler A."/>
            <person name="Sanchez-Garcia M."/>
            <person name="Andreopoulos B."/>
            <person name="Barry K.W."/>
            <person name="Bonito G."/>
            <person name="Buee M."/>
            <person name="Carver A."/>
            <person name="Chen C."/>
            <person name="Cichocki N."/>
            <person name="Clum A."/>
            <person name="Culley D."/>
            <person name="Crous P.W."/>
            <person name="Fauchery L."/>
            <person name="Girlanda M."/>
            <person name="Hayes R."/>
            <person name="Keri Z."/>
            <person name="Labutti K."/>
            <person name="Lipzen A."/>
            <person name="Lombard V."/>
            <person name="Magnuson J."/>
            <person name="Maillard F."/>
            <person name="Morin E."/>
            <person name="Murat C."/>
            <person name="Nolan M."/>
            <person name="Ohm R."/>
            <person name="Pangilinan J."/>
            <person name="Pereira M."/>
            <person name="Perotto S."/>
            <person name="Peter M."/>
            <person name="Riley R."/>
            <person name="Sitrit Y."/>
            <person name="Stielow B."/>
            <person name="Szollosi G."/>
            <person name="Zifcakova L."/>
            <person name="Stursova M."/>
            <person name="Spatafora J.W."/>
            <person name="Tedersoo L."/>
            <person name="Vaario L.-M."/>
            <person name="Yamada A."/>
            <person name="Yan M."/>
            <person name="Wang P."/>
            <person name="Xu J."/>
            <person name="Bruns T."/>
            <person name="Baldrian P."/>
            <person name="Vilgalys R."/>
            <person name="Henrissat B."/>
            <person name="Grigoriev I.V."/>
            <person name="Hibbett D."/>
            <person name="Nagy L.G."/>
            <person name="Martin F.M."/>
        </authorList>
    </citation>
    <scope>NUCLEOTIDE SEQUENCE</scope>
    <source>
        <strain evidence="9">UH-Tt-Lm1</strain>
    </source>
</reference>
<evidence type="ECO:0000256" key="4">
    <source>
        <dbReference type="ARBA" id="ARBA00022729"/>
    </source>
</evidence>
<evidence type="ECO:0000256" key="1">
    <source>
        <dbReference type="ARBA" id="ARBA00009431"/>
    </source>
</evidence>
<evidence type="ECO:0000313" key="9">
    <source>
        <dbReference type="EMBL" id="KAF9781129.1"/>
    </source>
</evidence>
<keyword evidence="2 7" id="KW-0121">Carboxypeptidase</keyword>
<keyword evidence="3 7" id="KW-0645">Protease</keyword>
<dbReference type="EMBL" id="WIUZ02000014">
    <property type="protein sequence ID" value="KAF9781129.1"/>
    <property type="molecule type" value="Genomic_DNA"/>
</dbReference>
<accession>A0A9P6HAG2</accession>
<reference evidence="9" key="1">
    <citation type="journal article" date="2020" name="Nat. Commun.">
        <title>Large-scale genome sequencing of mycorrhizal fungi provides insights into the early evolution of symbiotic traits.</title>
        <authorList>
            <person name="Miyauchi S."/>
            <person name="Kiss E."/>
            <person name="Kuo A."/>
            <person name="Drula E."/>
            <person name="Kohler A."/>
            <person name="Sanchez-Garcia M."/>
            <person name="Morin E."/>
            <person name="Andreopoulos B."/>
            <person name="Barry K.W."/>
            <person name="Bonito G."/>
            <person name="Buee M."/>
            <person name="Carver A."/>
            <person name="Chen C."/>
            <person name="Cichocki N."/>
            <person name="Clum A."/>
            <person name="Culley D."/>
            <person name="Crous P.W."/>
            <person name="Fauchery L."/>
            <person name="Girlanda M."/>
            <person name="Hayes R.D."/>
            <person name="Keri Z."/>
            <person name="LaButti K."/>
            <person name="Lipzen A."/>
            <person name="Lombard V."/>
            <person name="Magnuson J."/>
            <person name="Maillard F."/>
            <person name="Murat C."/>
            <person name="Nolan M."/>
            <person name="Ohm R.A."/>
            <person name="Pangilinan J."/>
            <person name="Pereira M.F."/>
            <person name="Perotto S."/>
            <person name="Peter M."/>
            <person name="Pfister S."/>
            <person name="Riley R."/>
            <person name="Sitrit Y."/>
            <person name="Stielow J.B."/>
            <person name="Szollosi G."/>
            <person name="Zifcakova L."/>
            <person name="Stursova M."/>
            <person name="Spatafora J.W."/>
            <person name="Tedersoo L."/>
            <person name="Vaario L.M."/>
            <person name="Yamada A."/>
            <person name="Yan M."/>
            <person name="Wang P."/>
            <person name="Xu J."/>
            <person name="Bruns T."/>
            <person name="Baldrian P."/>
            <person name="Vilgalys R."/>
            <person name="Dunand C."/>
            <person name="Henrissat B."/>
            <person name="Grigoriev I.V."/>
            <person name="Hibbett D."/>
            <person name="Nagy L.G."/>
            <person name="Martin F.M."/>
        </authorList>
    </citation>
    <scope>NUCLEOTIDE SEQUENCE</scope>
    <source>
        <strain evidence="9">UH-Tt-Lm1</strain>
    </source>
</reference>
<evidence type="ECO:0000256" key="2">
    <source>
        <dbReference type="ARBA" id="ARBA00022645"/>
    </source>
</evidence>
<proteinExistence type="inferred from homology"/>
<feature type="signal peptide" evidence="7">
    <location>
        <begin position="1"/>
        <end position="24"/>
    </location>
</feature>
<dbReference type="OrthoDB" id="443318at2759"/>
<feature type="transmembrane region" description="Helical" evidence="8">
    <location>
        <begin position="622"/>
        <end position="641"/>
    </location>
</feature>
<dbReference type="GO" id="GO:0006508">
    <property type="term" value="P:proteolysis"/>
    <property type="evidence" value="ECO:0007669"/>
    <property type="project" value="UniProtKB-KW"/>
</dbReference>
<evidence type="ECO:0000256" key="5">
    <source>
        <dbReference type="ARBA" id="ARBA00022801"/>
    </source>
</evidence>
<evidence type="ECO:0000256" key="6">
    <source>
        <dbReference type="ARBA" id="ARBA00023180"/>
    </source>
</evidence>
<name>A0A9P6HAG2_9AGAM</name>
<dbReference type="PROSITE" id="PS00131">
    <property type="entry name" value="CARBOXYPEPT_SER_SER"/>
    <property type="match status" value="1"/>
</dbReference>
<evidence type="ECO:0000256" key="8">
    <source>
        <dbReference type="SAM" id="Phobius"/>
    </source>
</evidence>
<dbReference type="PRINTS" id="PR00724">
    <property type="entry name" value="CRBOXYPTASEC"/>
</dbReference>
<organism evidence="9 10">
    <name type="scientific">Thelephora terrestris</name>
    <dbReference type="NCBI Taxonomy" id="56493"/>
    <lineage>
        <taxon>Eukaryota</taxon>
        <taxon>Fungi</taxon>
        <taxon>Dikarya</taxon>
        <taxon>Basidiomycota</taxon>
        <taxon>Agaricomycotina</taxon>
        <taxon>Agaricomycetes</taxon>
        <taxon>Thelephorales</taxon>
        <taxon>Thelephoraceae</taxon>
        <taxon>Thelephora</taxon>
    </lineage>
</organism>
<keyword evidence="8" id="KW-1133">Transmembrane helix</keyword>
<dbReference type="EC" id="3.4.16.-" evidence="7"/>
<dbReference type="GO" id="GO:0004185">
    <property type="term" value="F:serine-type carboxypeptidase activity"/>
    <property type="evidence" value="ECO:0007669"/>
    <property type="project" value="UniProtKB-UniRule"/>
</dbReference>
<keyword evidence="8" id="KW-0472">Membrane</keyword>
<dbReference type="Pfam" id="PF00450">
    <property type="entry name" value="Peptidase_S10"/>
    <property type="match status" value="2"/>
</dbReference>
<comment type="caution">
    <text evidence="9">The sequence shown here is derived from an EMBL/GenBank/DDBJ whole genome shotgun (WGS) entry which is preliminary data.</text>
</comment>
<keyword evidence="5 7" id="KW-0378">Hydrolase</keyword>
<dbReference type="AlphaFoldDB" id="A0A9P6HAG2"/>
<evidence type="ECO:0000256" key="7">
    <source>
        <dbReference type="RuleBase" id="RU361156"/>
    </source>
</evidence>
<keyword evidence="4 7" id="KW-0732">Signal</keyword>
<dbReference type="Gene3D" id="3.40.50.1820">
    <property type="entry name" value="alpha/beta hydrolase"/>
    <property type="match status" value="1"/>
</dbReference>
<dbReference type="InterPro" id="IPR001563">
    <property type="entry name" value="Peptidase_S10"/>
</dbReference>
<feature type="chain" id="PRO_5040527880" description="Carboxypeptidase" evidence="7">
    <location>
        <begin position="25"/>
        <end position="642"/>
    </location>
</feature>
<dbReference type="PANTHER" id="PTHR11802:SF3">
    <property type="entry name" value="RETINOID-INDUCIBLE SERINE CARBOXYPEPTIDASE"/>
    <property type="match status" value="1"/>
</dbReference>
<dbReference type="InterPro" id="IPR018202">
    <property type="entry name" value="Ser_caboxypep_ser_AS"/>
</dbReference>
<sequence length="642" mass="70820">MISLRDFFGALTSLYILNLVTVNALPVGPQLQEQFLVGELPNVTWTIGNQYAGNLPVQRGTNLSLFFWGVESTPGSLTAPAGNNNAPWNIWLNGGPGSSSLIGFFHENGPIRLNVNYTATENPYSWDKQADTFWIDQPVGVGFSTLDDGQTGWVVDEDQMASDFFGFLENLVQVFPNLASRPLNIIGESYAGTYIPYITKYYFGLQQPPVKLAKIAMGNGVIPNFYVFMFLPMARVTAIETYPQMIGYDTVVYEYFKDQSRLCGYDIDLKYPETQKLPTITAPLGGLWASLGGSKSQLGHSSFLSTFKSRLRTNLARASFDKRKRELAQREWKRDLSSRANGTIDPWYGCDLLDFVIDYAVNYTYPWSNDTSLGFDVYNIPSALDPPEFTDSDFFLNDPVVKKAIHAPDKVWVDGVPYMFGGGSNGDPSPEPMVFLDQLATNATANNISIIIYSGNSDLLVSHRGSEVAIQNTTFGGIQGFTRRPSTPWYDDNGEFAGIIHQERGWTYALFHTSGHLVPAQKPVAAWTFLREFILGNNETGLVTDASIPASGGEDPQYAVNTLAEGPEVYRGSYTTTSTYYFPSETVARWDKFVEQGYTTSDASKSFAQAGGAVGGKTASGVVLNALFFAVLSSVFAFVWLF</sequence>
<dbReference type="PANTHER" id="PTHR11802">
    <property type="entry name" value="SERINE PROTEASE FAMILY S10 SERINE CARBOXYPEPTIDASE"/>
    <property type="match status" value="1"/>
</dbReference>
<comment type="similarity">
    <text evidence="1 7">Belongs to the peptidase S10 family.</text>
</comment>
<keyword evidence="6" id="KW-0325">Glycoprotein</keyword>
<keyword evidence="8" id="KW-0812">Transmembrane</keyword>
<evidence type="ECO:0000256" key="3">
    <source>
        <dbReference type="ARBA" id="ARBA00022670"/>
    </source>
</evidence>
<gene>
    <name evidence="9" type="ORF">BJ322DRAFT_1111847</name>
</gene>
<dbReference type="SUPFAM" id="SSF53474">
    <property type="entry name" value="alpha/beta-Hydrolases"/>
    <property type="match status" value="1"/>
</dbReference>
<keyword evidence="10" id="KW-1185">Reference proteome</keyword>